<evidence type="ECO:0000313" key="2">
    <source>
        <dbReference type="Proteomes" id="UP001595681"/>
    </source>
</evidence>
<protein>
    <recommendedName>
        <fullName evidence="3">PH domain-containing protein</fullName>
    </recommendedName>
</protein>
<dbReference type="Proteomes" id="UP001595681">
    <property type="component" value="Unassembled WGS sequence"/>
</dbReference>
<dbReference type="RefSeq" id="WP_380798958.1">
    <property type="nucleotide sequence ID" value="NZ_JBHRVU010000005.1"/>
</dbReference>
<organism evidence="1 2">
    <name type="scientific">Sphingobium rhizovicinum</name>
    <dbReference type="NCBI Taxonomy" id="432308"/>
    <lineage>
        <taxon>Bacteria</taxon>
        <taxon>Pseudomonadati</taxon>
        <taxon>Pseudomonadota</taxon>
        <taxon>Alphaproteobacteria</taxon>
        <taxon>Sphingomonadales</taxon>
        <taxon>Sphingomonadaceae</taxon>
        <taxon>Sphingobium</taxon>
    </lineage>
</organism>
<evidence type="ECO:0008006" key="3">
    <source>
        <dbReference type="Google" id="ProtNLM"/>
    </source>
</evidence>
<accession>A0ABV7NMV0</accession>
<gene>
    <name evidence="1" type="ORF">ACFOKF_23190</name>
</gene>
<proteinExistence type="predicted"/>
<comment type="caution">
    <text evidence="1">The sequence shown here is derived from an EMBL/GenBank/DDBJ whole genome shotgun (WGS) entry which is preliminary data.</text>
</comment>
<name>A0ABV7NMV0_9SPHN</name>
<evidence type="ECO:0000313" key="1">
    <source>
        <dbReference type="EMBL" id="MFC3444058.1"/>
    </source>
</evidence>
<sequence>MSNPALSDRERQHWVQVLMRARREMGDARLTQDMEAKKKARATVDEAKRALGERGPVWWDDGTPDYNRHLIRNTPYASWYEGLPQAKS</sequence>
<reference evidence="2" key="1">
    <citation type="journal article" date="2019" name="Int. J. Syst. Evol. Microbiol.">
        <title>The Global Catalogue of Microorganisms (GCM) 10K type strain sequencing project: providing services to taxonomists for standard genome sequencing and annotation.</title>
        <authorList>
            <consortium name="The Broad Institute Genomics Platform"/>
            <consortium name="The Broad Institute Genome Sequencing Center for Infectious Disease"/>
            <person name="Wu L."/>
            <person name="Ma J."/>
        </authorList>
    </citation>
    <scope>NUCLEOTIDE SEQUENCE [LARGE SCALE GENOMIC DNA]</scope>
    <source>
        <strain evidence="2">CCM 7491</strain>
    </source>
</reference>
<keyword evidence="2" id="KW-1185">Reference proteome</keyword>
<dbReference type="EMBL" id="JBHRVU010000005">
    <property type="protein sequence ID" value="MFC3444058.1"/>
    <property type="molecule type" value="Genomic_DNA"/>
</dbReference>